<dbReference type="EMBL" id="HBGN01020053">
    <property type="protein sequence ID" value="CAD9333385.1"/>
    <property type="molecule type" value="Transcribed_RNA"/>
</dbReference>
<evidence type="ECO:0000256" key="1">
    <source>
        <dbReference type="SAM" id="Phobius"/>
    </source>
</evidence>
<feature type="transmembrane region" description="Helical" evidence="1">
    <location>
        <begin position="115"/>
        <end position="133"/>
    </location>
</feature>
<proteinExistence type="predicted"/>
<evidence type="ECO:0000313" key="2">
    <source>
        <dbReference type="EMBL" id="CAD9333385.1"/>
    </source>
</evidence>
<protein>
    <submittedName>
        <fullName evidence="2">Uncharacterized protein</fullName>
    </submittedName>
</protein>
<keyword evidence="1" id="KW-1133">Transmembrane helix</keyword>
<dbReference type="AlphaFoldDB" id="A0A7S1ZB05"/>
<reference evidence="2" key="1">
    <citation type="submission" date="2021-01" db="EMBL/GenBank/DDBJ databases">
        <authorList>
            <person name="Corre E."/>
            <person name="Pelletier E."/>
            <person name="Niang G."/>
            <person name="Scheremetjew M."/>
            <person name="Finn R."/>
            <person name="Kale V."/>
            <person name="Holt S."/>
            <person name="Cochrane G."/>
            <person name="Meng A."/>
            <person name="Brown T."/>
            <person name="Cohen L."/>
        </authorList>
    </citation>
    <scope>NUCLEOTIDE SEQUENCE</scope>
    <source>
        <strain evidence="2">Pop2</strain>
    </source>
</reference>
<gene>
    <name evidence="2" type="ORF">DBRI1063_LOCUS12779</name>
</gene>
<sequence length="134" mass="15501">MTETSDFILRLLAYTDFVLHPRHKRTSMRTRKVIAALIISCLHLLHYYKTSGANSKEELYSDSFSFPISKSSPETNGQKWESCDKINQSYQFHIVPFYGTLSPNDGIYETGWKQRILRCSVMLVGCWIIMVALK</sequence>
<name>A0A7S1ZB05_9STRA</name>
<keyword evidence="1" id="KW-0472">Membrane</keyword>
<organism evidence="2">
    <name type="scientific">Ditylum brightwellii</name>
    <dbReference type="NCBI Taxonomy" id="49249"/>
    <lineage>
        <taxon>Eukaryota</taxon>
        <taxon>Sar</taxon>
        <taxon>Stramenopiles</taxon>
        <taxon>Ochrophyta</taxon>
        <taxon>Bacillariophyta</taxon>
        <taxon>Mediophyceae</taxon>
        <taxon>Lithodesmiophycidae</taxon>
        <taxon>Lithodesmiales</taxon>
        <taxon>Lithodesmiaceae</taxon>
        <taxon>Ditylum</taxon>
    </lineage>
</organism>
<accession>A0A7S1ZB05</accession>
<keyword evidence="1" id="KW-0812">Transmembrane</keyword>